<evidence type="ECO:0000313" key="1">
    <source>
        <dbReference type="EMBL" id="CAH2316703.1"/>
    </source>
</evidence>
<dbReference type="Gene3D" id="3.30.250.20">
    <property type="entry name" value="L1 transposable element, C-terminal domain"/>
    <property type="match status" value="1"/>
</dbReference>
<dbReference type="PANTHER" id="PTHR11505">
    <property type="entry name" value="L1 TRANSPOSABLE ELEMENT-RELATED"/>
    <property type="match status" value="1"/>
</dbReference>
<dbReference type="Proteomes" id="UP001295444">
    <property type="component" value="Chromosome 09"/>
</dbReference>
<dbReference type="EMBL" id="OW240920">
    <property type="protein sequence ID" value="CAH2316703.1"/>
    <property type="molecule type" value="Genomic_DNA"/>
</dbReference>
<dbReference type="InterPro" id="IPR004244">
    <property type="entry name" value="Transposase_22"/>
</dbReference>
<dbReference type="InterPro" id="IPR042566">
    <property type="entry name" value="L1_C"/>
</dbReference>
<reference evidence="1" key="1">
    <citation type="submission" date="2022-03" db="EMBL/GenBank/DDBJ databases">
        <authorList>
            <person name="Alioto T."/>
            <person name="Alioto T."/>
            <person name="Gomez Garrido J."/>
        </authorList>
    </citation>
    <scope>NUCLEOTIDE SEQUENCE</scope>
</reference>
<sequence length="190" mass="21641">MLTGRIRATEEVVQDLRAQHDATTTQTQELAATCTQLTARVGLLEDMVRQKNLNVREIPDTVPADELPHLINRLIQAALPPKQDKGMTLDGLFHIPGRPRNAPDSARDVIMNLKSHSDKEGFLRAVRGQTPFIFEDLTLNFYQDLSRQTLQWRASLKETMAQLRSADIQYKWGYSRTLIATRDGHNHRLT</sequence>
<keyword evidence="2" id="KW-1185">Reference proteome</keyword>
<name>A0AAD1T4N4_PELCU</name>
<dbReference type="AlphaFoldDB" id="A0AAD1T4N4"/>
<organism evidence="1 2">
    <name type="scientific">Pelobates cultripes</name>
    <name type="common">Western spadefoot toad</name>
    <dbReference type="NCBI Taxonomy" id="61616"/>
    <lineage>
        <taxon>Eukaryota</taxon>
        <taxon>Metazoa</taxon>
        <taxon>Chordata</taxon>
        <taxon>Craniata</taxon>
        <taxon>Vertebrata</taxon>
        <taxon>Euteleostomi</taxon>
        <taxon>Amphibia</taxon>
        <taxon>Batrachia</taxon>
        <taxon>Anura</taxon>
        <taxon>Pelobatoidea</taxon>
        <taxon>Pelobatidae</taxon>
        <taxon>Pelobates</taxon>
    </lineage>
</organism>
<accession>A0AAD1T4N4</accession>
<protein>
    <submittedName>
        <fullName evidence="1">Uncharacterized protein</fullName>
    </submittedName>
</protein>
<evidence type="ECO:0000313" key="2">
    <source>
        <dbReference type="Proteomes" id="UP001295444"/>
    </source>
</evidence>
<proteinExistence type="predicted"/>
<gene>
    <name evidence="1" type="ORF">PECUL_23A033429</name>
</gene>